<name>A0AAX4PBW1_9CHLO</name>
<feature type="region of interest" description="Disordered" evidence="3">
    <location>
        <begin position="534"/>
        <end position="580"/>
    </location>
</feature>
<keyword evidence="6" id="KW-1185">Reference proteome</keyword>
<feature type="region of interest" description="Disordered" evidence="3">
    <location>
        <begin position="1"/>
        <end position="31"/>
    </location>
</feature>
<dbReference type="FunFam" id="3.30.200.20:FF:000271">
    <property type="entry name" value="MAPK/MAK/MRK overlapping kinase"/>
    <property type="match status" value="1"/>
</dbReference>
<dbReference type="Gene3D" id="3.30.200.20">
    <property type="entry name" value="Phosphorylase Kinase, domain 1"/>
    <property type="match status" value="1"/>
</dbReference>
<feature type="compositionally biased region" description="Basic residues" evidence="3">
    <location>
        <begin position="378"/>
        <end position="389"/>
    </location>
</feature>
<evidence type="ECO:0000256" key="2">
    <source>
        <dbReference type="ARBA" id="ARBA00022840"/>
    </source>
</evidence>
<dbReference type="InterPro" id="IPR008271">
    <property type="entry name" value="Ser/Thr_kinase_AS"/>
</dbReference>
<feature type="domain" description="Protein kinase" evidence="4">
    <location>
        <begin position="43"/>
        <end position="327"/>
    </location>
</feature>
<feature type="compositionally biased region" description="Basic residues" evidence="3">
    <location>
        <begin position="562"/>
        <end position="572"/>
    </location>
</feature>
<dbReference type="InterPro" id="IPR000719">
    <property type="entry name" value="Prot_kinase_dom"/>
</dbReference>
<dbReference type="EMBL" id="CP151507">
    <property type="protein sequence ID" value="WZN63497.1"/>
    <property type="molecule type" value="Genomic_DNA"/>
</dbReference>
<dbReference type="PANTHER" id="PTHR24055">
    <property type="entry name" value="MITOGEN-ACTIVATED PROTEIN KINASE"/>
    <property type="match status" value="1"/>
</dbReference>
<dbReference type="AlphaFoldDB" id="A0AAX4PBW1"/>
<dbReference type="InterPro" id="IPR050117">
    <property type="entry name" value="MAPK"/>
</dbReference>
<feature type="compositionally biased region" description="Polar residues" evidence="3">
    <location>
        <begin position="546"/>
        <end position="559"/>
    </location>
</feature>
<accession>A0AAX4PBW1</accession>
<evidence type="ECO:0000256" key="3">
    <source>
        <dbReference type="SAM" id="MobiDB-lite"/>
    </source>
</evidence>
<dbReference type="PROSITE" id="PS50011">
    <property type="entry name" value="PROTEIN_KINASE_DOM"/>
    <property type="match status" value="1"/>
</dbReference>
<evidence type="ECO:0000313" key="6">
    <source>
        <dbReference type="Proteomes" id="UP001472866"/>
    </source>
</evidence>
<reference evidence="5 6" key="1">
    <citation type="submission" date="2024-03" db="EMBL/GenBank/DDBJ databases">
        <title>Complete genome sequence of the green alga Chloropicon roscoffensis RCC1871.</title>
        <authorList>
            <person name="Lemieux C."/>
            <person name="Pombert J.-F."/>
            <person name="Otis C."/>
            <person name="Turmel M."/>
        </authorList>
    </citation>
    <scope>NUCLEOTIDE SEQUENCE [LARGE SCALE GENOMIC DNA]</scope>
    <source>
        <strain evidence="5 6">RCC1871</strain>
    </source>
</reference>
<dbReference type="SMART" id="SM00220">
    <property type="entry name" value="S_TKc"/>
    <property type="match status" value="1"/>
</dbReference>
<dbReference type="Pfam" id="PF00069">
    <property type="entry name" value="Pkinase"/>
    <property type="match status" value="1"/>
</dbReference>
<keyword evidence="5" id="KW-0418">Kinase</keyword>
<protein>
    <submittedName>
        <fullName evidence="5">MAPK/MAK/MRK overlapping kinase</fullName>
    </submittedName>
</protein>
<dbReference type="CDD" id="cd07831">
    <property type="entry name" value="STKc_MOK"/>
    <property type="match status" value="1"/>
</dbReference>
<keyword evidence="2" id="KW-0067">ATP-binding</keyword>
<dbReference type="GO" id="GO:0004672">
    <property type="term" value="F:protein kinase activity"/>
    <property type="evidence" value="ECO:0007669"/>
    <property type="project" value="InterPro"/>
</dbReference>
<dbReference type="Gene3D" id="1.10.510.10">
    <property type="entry name" value="Transferase(Phosphotransferase) domain 1"/>
    <property type="match status" value="1"/>
</dbReference>
<dbReference type="GO" id="GO:0005524">
    <property type="term" value="F:ATP binding"/>
    <property type="evidence" value="ECO:0007669"/>
    <property type="project" value="UniProtKB-KW"/>
</dbReference>
<keyword evidence="1" id="KW-0547">Nucleotide-binding</keyword>
<proteinExistence type="predicted"/>
<keyword evidence="5" id="KW-0808">Transferase</keyword>
<feature type="region of interest" description="Disordered" evidence="3">
    <location>
        <begin position="339"/>
        <end position="429"/>
    </location>
</feature>
<dbReference type="Proteomes" id="UP001472866">
    <property type="component" value="Chromosome 07"/>
</dbReference>
<organism evidence="5 6">
    <name type="scientific">Chloropicon roscoffensis</name>
    <dbReference type="NCBI Taxonomy" id="1461544"/>
    <lineage>
        <taxon>Eukaryota</taxon>
        <taxon>Viridiplantae</taxon>
        <taxon>Chlorophyta</taxon>
        <taxon>Chloropicophyceae</taxon>
        <taxon>Chloropicales</taxon>
        <taxon>Chloropicaceae</taxon>
        <taxon>Chloropicon</taxon>
    </lineage>
</organism>
<evidence type="ECO:0000313" key="5">
    <source>
        <dbReference type="EMBL" id="WZN63497.1"/>
    </source>
</evidence>
<feature type="compositionally biased region" description="Basic and acidic residues" evidence="3">
    <location>
        <begin position="1"/>
        <end position="12"/>
    </location>
</feature>
<evidence type="ECO:0000256" key="1">
    <source>
        <dbReference type="ARBA" id="ARBA00022741"/>
    </source>
</evidence>
<feature type="region of interest" description="Disordered" evidence="3">
    <location>
        <begin position="485"/>
        <end position="522"/>
    </location>
</feature>
<dbReference type="FunFam" id="1.10.510.10:FF:000773">
    <property type="entry name" value="MOK protein kinase"/>
    <property type="match status" value="1"/>
</dbReference>
<evidence type="ECO:0000259" key="4">
    <source>
        <dbReference type="PROSITE" id="PS50011"/>
    </source>
</evidence>
<dbReference type="PROSITE" id="PS00108">
    <property type="entry name" value="PROTEIN_KINASE_ST"/>
    <property type="match status" value="1"/>
</dbReference>
<sequence>MHSKSRPGDRVHPKARPASARDRRNSPDLASFPNSVLSPLIEYRLLSKKGEGTFSEVLKAQCIKNGKYVAIKCMKNHFDSLEQVNNLREIQALRRLSPNQNIIKLLEVLYDQPTGRLALVFELMDMNVYEMIKGRRHYIAEEKVKNYMYQLIKAMDHMHSNGIFHRDVKPENILIMDDMLKVADFGSCRGIYSKQPYTEYISTRWYRAPECILTDGYYTYKMDMWGVGCVFFEIMSLYPLFPGTNELDQIEKIHNISGTPATEVLAKMKRHSNQQHIDFNFPQKEGSGIEKLVPHVSQECCDLLNKLLAYNPDERISARQALKHPYFREFREKEKWLTRQTEKAQTSRESSQVRYNRVNFGASSSNQEDESDDAVYSHRTHRRRHRHAHKQLESEHSDKHLPSIRKRKVTQHAQEHEEAPGHGYLRSHDKMYGGTYGGLSKENSLASVSSDVDLVQSNLPPIAPSLSMHSISGRALVKLHKARNKVKDQPGPSLYHKHNLEKKNLEKPNRATYNFPSGRGHYGHSQAYTRIKHHHKRKTVREKEQTLQVTGKVKSSNPSHGGYHHHHHHGHGKGGLSHTNVKYISPYSRRALGQAN</sequence>
<dbReference type="InterPro" id="IPR011009">
    <property type="entry name" value="Kinase-like_dom_sf"/>
</dbReference>
<gene>
    <name evidence="5" type="ORF">HKI87_07g50460</name>
</gene>
<dbReference type="SUPFAM" id="SSF56112">
    <property type="entry name" value="Protein kinase-like (PK-like)"/>
    <property type="match status" value="1"/>
</dbReference>
<feature type="compositionally biased region" description="Basic and acidic residues" evidence="3">
    <location>
        <begin position="390"/>
        <end position="401"/>
    </location>
</feature>
<feature type="compositionally biased region" description="Basic and acidic residues" evidence="3">
    <location>
        <begin position="413"/>
        <end position="429"/>
    </location>
</feature>